<organism evidence="1 2">
    <name type="scientific">Polaromonas aquatica</name>
    <dbReference type="NCBI Taxonomy" id="332657"/>
    <lineage>
        <taxon>Bacteria</taxon>
        <taxon>Pseudomonadati</taxon>
        <taxon>Pseudomonadota</taxon>
        <taxon>Betaproteobacteria</taxon>
        <taxon>Burkholderiales</taxon>
        <taxon>Comamonadaceae</taxon>
        <taxon>Polaromonas</taxon>
    </lineage>
</organism>
<evidence type="ECO:0000313" key="1">
    <source>
        <dbReference type="EMBL" id="MFC6280963.1"/>
    </source>
</evidence>
<dbReference type="RefSeq" id="WP_371436085.1">
    <property type="nucleotide sequence ID" value="NZ_JBHSRS010000015.1"/>
</dbReference>
<name>A0ABW1TVL3_9BURK</name>
<comment type="caution">
    <text evidence="1">The sequence shown here is derived from an EMBL/GenBank/DDBJ whole genome shotgun (WGS) entry which is preliminary data.</text>
</comment>
<proteinExistence type="predicted"/>
<reference evidence="2" key="1">
    <citation type="journal article" date="2019" name="Int. J. Syst. Evol. Microbiol.">
        <title>The Global Catalogue of Microorganisms (GCM) 10K type strain sequencing project: providing services to taxonomists for standard genome sequencing and annotation.</title>
        <authorList>
            <consortium name="The Broad Institute Genomics Platform"/>
            <consortium name="The Broad Institute Genome Sequencing Center for Infectious Disease"/>
            <person name="Wu L."/>
            <person name="Ma J."/>
        </authorList>
    </citation>
    <scope>NUCLEOTIDE SEQUENCE [LARGE SCALE GENOMIC DNA]</scope>
    <source>
        <strain evidence="2">CCUG 39402</strain>
    </source>
</reference>
<gene>
    <name evidence="1" type="ORF">ACFQND_06935</name>
</gene>
<dbReference type="Proteomes" id="UP001596270">
    <property type="component" value="Unassembled WGS sequence"/>
</dbReference>
<evidence type="ECO:0000313" key="2">
    <source>
        <dbReference type="Proteomes" id="UP001596270"/>
    </source>
</evidence>
<keyword evidence="2" id="KW-1185">Reference proteome</keyword>
<protein>
    <submittedName>
        <fullName evidence="1">Uncharacterized protein</fullName>
    </submittedName>
</protein>
<accession>A0ABW1TVL3</accession>
<dbReference type="EMBL" id="JBHSRS010000015">
    <property type="protein sequence ID" value="MFC6280963.1"/>
    <property type="molecule type" value="Genomic_DNA"/>
</dbReference>
<sequence>MNLQPLVDAPGERVRTPFSLALSDGSLFRSGEGKPAFHVVVRSDAAFLRCVTREHIGLISAYFDQEIDIVGDLGAALAEGMTAGLDQHLNALNHVENELHELRFSNCSREHAKANACSFLPNF</sequence>